<proteinExistence type="predicted"/>
<dbReference type="Proteomes" id="UP000228740">
    <property type="component" value="Unassembled WGS sequence"/>
</dbReference>
<evidence type="ECO:0000313" key="1">
    <source>
        <dbReference type="EMBL" id="PJJ67456.1"/>
    </source>
</evidence>
<reference evidence="1 2" key="1">
    <citation type="submission" date="2017-11" db="EMBL/GenBank/DDBJ databases">
        <title>Genomic Encyclopedia of Archaeal and Bacterial Type Strains, Phase II (KMG-II): From Individual Species to Whole Genera.</title>
        <authorList>
            <person name="Goeker M."/>
        </authorList>
    </citation>
    <scope>NUCLEOTIDE SEQUENCE [LARGE SCALE GENOMIC DNA]</scope>
    <source>
        <strain evidence="1 2">DSM 27617</strain>
    </source>
</reference>
<organism evidence="1 2">
    <name type="scientific">Chryseobacterium geocarposphaerae</name>
    <dbReference type="NCBI Taxonomy" id="1416776"/>
    <lineage>
        <taxon>Bacteria</taxon>
        <taxon>Pseudomonadati</taxon>
        <taxon>Bacteroidota</taxon>
        <taxon>Flavobacteriia</taxon>
        <taxon>Flavobacteriales</taxon>
        <taxon>Weeksellaceae</taxon>
        <taxon>Chryseobacterium group</taxon>
        <taxon>Chryseobacterium</taxon>
    </lineage>
</organism>
<dbReference type="AlphaFoldDB" id="A0A2M9C9F8"/>
<dbReference type="EMBL" id="PGFD01000001">
    <property type="protein sequence ID" value="PJJ67456.1"/>
    <property type="molecule type" value="Genomic_DNA"/>
</dbReference>
<protein>
    <submittedName>
        <fullName evidence="1">Uncharacterized protein</fullName>
    </submittedName>
</protein>
<evidence type="ECO:0000313" key="2">
    <source>
        <dbReference type="Proteomes" id="UP000228740"/>
    </source>
</evidence>
<name>A0A2M9C9F8_9FLAO</name>
<dbReference type="OrthoDB" id="1268286at2"/>
<sequence>MATAECKISFGIDYTSSVPVTNTAATVSYGIQGSGNPTVISNIDPNSVVELPVIQTPGDYDLTVELSAGGVLATKTGSFTIGNCSSLSCKEPQINEIEIKNNGQIVMDYFVDPTDLATPEYQIATDQYFNNIIQMKIDFDYTPIENVFMNNGNYTYSRELYIRVRKHCFFKSVGISGVSGWSNVVKFTSGRWSMQKAPYTFDAYCVSGKFEDPVYTDAKICLTGSTLLKTINLNTVTPQVGSFIYLTDGTTPALPPYLSSFDTGGVSVGFNENGIRWVRFANDNENKIYEVEKDGRIIGVSSIYHCEVN</sequence>
<dbReference type="RefSeq" id="WP_100376167.1">
    <property type="nucleotide sequence ID" value="NZ_PGFD01000001.1"/>
</dbReference>
<accession>A0A2M9C9F8</accession>
<keyword evidence="2" id="KW-1185">Reference proteome</keyword>
<comment type="caution">
    <text evidence="1">The sequence shown here is derived from an EMBL/GenBank/DDBJ whole genome shotgun (WGS) entry which is preliminary data.</text>
</comment>
<gene>
    <name evidence="1" type="ORF">CLV73_1470</name>
</gene>